<comment type="caution">
    <text evidence="1">The sequence shown here is derived from an EMBL/GenBank/DDBJ whole genome shotgun (WGS) entry which is preliminary data.</text>
</comment>
<evidence type="ECO:0000313" key="2">
    <source>
        <dbReference type="Proteomes" id="UP000887226"/>
    </source>
</evidence>
<dbReference type="PROSITE" id="PS51257">
    <property type="entry name" value="PROKAR_LIPOPROTEIN"/>
    <property type="match status" value="1"/>
</dbReference>
<sequence>MIGQRNHLSLSISSSSCRTQSKVEYALSELADMNKRKKMHARGFAEQARNSNVILRSSFLNLSLSGFLLGIYSNMYSLYARCHSETTVHDEHLREGLPSYHADEYFVHPNYPEITKSFARL</sequence>
<name>A0A9P7ZB38_9HELO</name>
<dbReference type="OrthoDB" id="5383572at2759"/>
<dbReference type="Proteomes" id="UP000887226">
    <property type="component" value="Unassembled WGS sequence"/>
</dbReference>
<proteinExistence type="predicted"/>
<reference evidence="1" key="1">
    <citation type="journal article" date="2021" name="IMA Fungus">
        <title>Genomic characterization of three marine fungi, including Emericellopsis atlantica sp. nov. with signatures of a generalist lifestyle and marine biomass degradation.</title>
        <authorList>
            <person name="Hagestad O.C."/>
            <person name="Hou L."/>
            <person name="Andersen J.H."/>
            <person name="Hansen E.H."/>
            <person name="Altermark B."/>
            <person name="Li C."/>
            <person name="Kuhnert E."/>
            <person name="Cox R.J."/>
            <person name="Crous P.W."/>
            <person name="Spatafora J.W."/>
            <person name="Lail K."/>
            <person name="Amirebrahimi M."/>
            <person name="Lipzen A."/>
            <person name="Pangilinan J."/>
            <person name="Andreopoulos W."/>
            <person name="Hayes R.D."/>
            <person name="Ng V."/>
            <person name="Grigoriev I.V."/>
            <person name="Jackson S.A."/>
            <person name="Sutton T.D.S."/>
            <person name="Dobson A.D.W."/>
            <person name="Rama T."/>
        </authorList>
    </citation>
    <scope>NUCLEOTIDE SEQUENCE</scope>
    <source>
        <strain evidence="1">TRa3180A</strain>
    </source>
</reference>
<gene>
    <name evidence="1" type="ORF">BJ878DRAFT_476184</name>
</gene>
<dbReference type="AlphaFoldDB" id="A0A9P7ZB38"/>
<organism evidence="1 2">
    <name type="scientific">Calycina marina</name>
    <dbReference type="NCBI Taxonomy" id="1763456"/>
    <lineage>
        <taxon>Eukaryota</taxon>
        <taxon>Fungi</taxon>
        <taxon>Dikarya</taxon>
        <taxon>Ascomycota</taxon>
        <taxon>Pezizomycotina</taxon>
        <taxon>Leotiomycetes</taxon>
        <taxon>Helotiales</taxon>
        <taxon>Pezizellaceae</taxon>
        <taxon>Calycina</taxon>
    </lineage>
</organism>
<protein>
    <submittedName>
        <fullName evidence="1">Uncharacterized protein</fullName>
    </submittedName>
</protein>
<evidence type="ECO:0000313" key="1">
    <source>
        <dbReference type="EMBL" id="KAG9248695.1"/>
    </source>
</evidence>
<accession>A0A9P7ZB38</accession>
<dbReference type="EMBL" id="MU253744">
    <property type="protein sequence ID" value="KAG9248695.1"/>
    <property type="molecule type" value="Genomic_DNA"/>
</dbReference>
<keyword evidence="2" id="KW-1185">Reference proteome</keyword>